<gene>
    <name evidence="1" type="ORF">NS258_14140</name>
</gene>
<dbReference type="AlphaFoldDB" id="A0A147J667"/>
<evidence type="ECO:0000313" key="2">
    <source>
        <dbReference type="Proteomes" id="UP000074410"/>
    </source>
</evidence>
<evidence type="ECO:0000313" key="1">
    <source>
        <dbReference type="EMBL" id="KTW09917.1"/>
    </source>
</evidence>
<name>A0A147J667_9SPHN</name>
<sequence length="97" mass="11128">MIADWTANPVTLGVDGAIRYARHGQEEWTYVRIAPDVPSFFALLADWLRYFVVERAGNLFNEDFQIDEATRDIIRNSILRPIDLDDREAALAFLLGE</sequence>
<dbReference type="PATRIC" id="fig|33051.5.peg.325"/>
<organism evidence="1 2">
    <name type="scientific">Sphingomonas sanguinis</name>
    <dbReference type="NCBI Taxonomy" id="33051"/>
    <lineage>
        <taxon>Bacteria</taxon>
        <taxon>Pseudomonadati</taxon>
        <taxon>Pseudomonadota</taxon>
        <taxon>Alphaproteobacteria</taxon>
        <taxon>Sphingomonadales</taxon>
        <taxon>Sphingomonadaceae</taxon>
        <taxon>Sphingomonas</taxon>
    </lineage>
</organism>
<accession>A0A147J667</accession>
<dbReference type="Proteomes" id="UP000074410">
    <property type="component" value="Unassembled WGS sequence"/>
</dbReference>
<dbReference type="EMBL" id="LDTC01000113">
    <property type="protein sequence ID" value="KTW09917.1"/>
    <property type="molecule type" value="Genomic_DNA"/>
</dbReference>
<protein>
    <submittedName>
        <fullName evidence="1">Uncharacterized protein</fullName>
    </submittedName>
</protein>
<reference evidence="1 2" key="1">
    <citation type="journal article" date="2016" name="Front. Microbiol.">
        <title>Genomic Resource of Rice Seed Associated Bacteria.</title>
        <authorList>
            <person name="Midha S."/>
            <person name="Bansal K."/>
            <person name="Sharma S."/>
            <person name="Kumar N."/>
            <person name="Patil P.P."/>
            <person name="Chaudhry V."/>
            <person name="Patil P.B."/>
        </authorList>
    </citation>
    <scope>NUCLEOTIDE SEQUENCE [LARGE SCALE GENOMIC DNA]</scope>
    <source>
        <strain evidence="1 2">NS258</strain>
    </source>
</reference>
<proteinExistence type="predicted"/>
<comment type="caution">
    <text evidence="1">The sequence shown here is derived from an EMBL/GenBank/DDBJ whole genome shotgun (WGS) entry which is preliminary data.</text>
</comment>